<name>A0AAE1B3P1_9GAST</name>
<accession>A0AAE1B3P1</accession>
<dbReference type="Proteomes" id="UP001283361">
    <property type="component" value="Unassembled WGS sequence"/>
</dbReference>
<proteinExistence type="predicted"/>
<evidence type="ECO:0000313" key="2">
    <source>
        <dbReference type="Proteomes" id="UP001283361"/>
    </source>
</evidence>
<sequence length="75" mass="8397">MPKSRLPRGDERARRHSRAEFLTQRVTRNTSRPGSIEGSHIASVAGSAMMGGSSKKLYTWCVCVLAEKDYEDIQK</sequence>
<reference evidence="1" key="1">
    <citation type="journal article" date="2023" name="G3 (Bethesda)">
        <title>A reference genome for the long-term kleptoplast-retaining sea slug Elysia crispata morphotype clarki.</title>
        <authorList>
            <person name="Eastman K.E."/>
            <person name="Pendleton A.L."/>
            <person name="Shaikh M.A."/>
            <person name="Suttiyut T."/>
            <person name="Ogas R."/>
            <person name="Tomko P."/>
            <person name="Gavelis G."/>
            <person name="Widhalm J.R."/>
            <person name="Wisecaver J.H."/>
        </authorList>
    </citation>
    <scope>NUCLEOTIDE SEQUENCE</scope>
    <source>
        <strain evidence="1">ECLA1</strain>
    </source>
</reference>
<evidence type="ECO:0000313" key="1">
    <source>
        <dbReference type="EMBL" id="KAK3798997.1"/>
    </source>
</evidence>
<dbReference type="AlphaFoldDB" id="A0AAE1B3P1"/>
<gene>
    <name evidence="1" type="ORF">RRG08_043450</name>
</gene>
<organism evidence="1 2">
    <name type="scientific">Elysia crispata</name>
    <name type="common">lettuce slug</name>
    <dbReference type="NCBI Taxonomy" id="231223"/>
    <lineage>
        <taxon>Eukaryota</taxon>
        <taxon>Metazoa</taxon>
        <taxon>Spiralia</taxon>
        <taxon>Lophotrochozoa</taxon>
        <taxon>Mollusca</taxon>
        <taxon>Gastropoda</taxon>
        <taxon>Heterobranchia</taxon>
        <taxon>Euthyneura</taxon>
        <taxon>Panpulmonata</taxon>
        <taxon>Sacoglossa</taxon>
        <taxon>Placobranchoidea</taxon>
        <taxon>Plakobranchidae</taxon>
        <taxon>Elysia</taxon>
    </lineage>
</organism>
<protein>
    <submittedName>
        <fullName evidence="1">Uncharacterized protein</fullName>
    </submittedName>
</protein>
<comment type="caution">
    <text evidence="1">The sequence shown here is derived from an EMBL/GenBank/DDBJ whole genome shotgun (WGS) entry which is preliminary data.</text>
</comment>
<keyword evidence="2" id="KW-1185">Reference proteome</keyword>
<dbReference type="EMBL" id="JAWDGP010000600">
    <property type="protein sequence ID" value="KAK3798997.1"/>
    <property type="molecule type" value="Genomic_DNA"/>
</dbReference>